<dbReference type="Proteomes" id="UP000765509">
    <property type="component" value="Unassembled WGS sequence"/>
</dbReference>
<dbReference type="EMBL" id="AVOT02001478">
    <property type="protein sequence ID" value="MBW0467070.1"/>
    <property type="molecule type" value="Genomic_DNA"/>
</dbReference>
<gene>
    <name evidence="1" type="ORF">O181_006785</name>
</gene>
<dbReference type="AlphaFoldDB" id="A0A9Q3BLN5"/>
<name>A0A9Q3BLN5_9BASI</name>
<sequence length="98" mass="11023">MPLYAYPGSLIFFAHKSLCFSRIPTLHMQILTPVQDPDSVHANPYACTGSQEFKPLLPPGQAPENSNNSLHWCRLPTIQTIPYTGERFECFTPKSLCL</sequence>
<evidence type="ECO:0000313" key="2">
    <source>
        <dbReference type="Proteomes" id="UP000765509"/>
    </source>
</evidence>
<organism evidence="1 2">
    <name type="scientific">Austropuccinia psidii MF-1</name>
    <dbReference type="NCBI Taxonomy" id="1389203"/>
    <lineage>
        <taxon>Eukaryota</taxon>
        <taxon>Fungi</taxon>
        <taxon>Dikarya</taxon>
        <taxon>Basidiomycota</taxon>
        <taxon>Pucciniomycotina</taxon>
        <taxon>Pucciniomycetes</taxon>
        <taxon>Pucciniales</taxon>
        <taxon>Sphaerophragmiaceae</taxon>
        <taxon>Austropuccinia</taxon>
    </lineage>
</organism>
<keyword evidence="2" id="KW-1185">Reference proteome</keyword>
<proteinExistence type="predicted"/>
<protein>
    <submittedName>
        <fullName evidence="1">Uncharacterized protein</fullName>
    </submittedName>
</protein>
<accession>A0A9Q3BLN5</accession>
<evidence type="ECO:0000313" key="1">
    <source>
        <dbReference type="EMBL" id="MBW0467070.1"/>
    </source>
</evidence>
<reference evidence="1" key="1">
    <citation type="submission" date="2021-03" db="EMBL/GenBank/DDBJ databases">
        <title>Draft genome sequence of rust myrtle Austropuccinia psidii MF-1, a brazilian biotype.</title>
        <authorList>
            <person name="Quecine M.C."/>
            <person name="Pachon D.M.R."/>
            <person name="Bonatelli M.L."/>
            <person name="Correr F.H."/>
            <person name="Franceschini L.M."/>
            <person name="Leite T.F."/>
            <person name="Margarido G.R.A."/>
            <person name="Almeida C.A."/>
            <person name="Ferrarezi J.A."/>
            <person name="Labate C.A."/>
        </authorList>
    </citation>
    <scope>NUCLEOTIDE SEQUENCE</scope>
    <source>
        <strain evidence="1">MF-1</strain>
    </source>
</reference>
<comment type="caution">
    <text evidence="1">The sequence shown here is derived from an EMBL/GenBank/DDBJ whole genome shotgun (WGS) entry which is preliminary data.</text>
</comment>